<dbReference type="Proteomes" id="UP000655225">
    <property type="component" value="Unassembled WGS sequence"/>
</dbReference>
<accession>A0A835D0F9</accession>
<protein>
    <recommendedName>
        <fullName evidence="2">DUF4283 domain-containing protein</fullName>
    </recommendedName>
</protein>
<dbReference type="EMBL" id="JABCRI010000663">
    <property type="protein sequence ID" value="KAF8369557.1"/>
    <property type="molecule type" value="Genomic_DNA"/>
</dbReference>
<dbReference type="OrthoDB" id="1001123at2759"/>
<dbReference type="PANTHER" id="PTHR36766">
    <property type="entry name" value="PLANT BROAD-SPECTRUM MILDEW RESISTANCE PROTEIN RPW8"/>
    <property type="match status" value="1"/>
</dbReference>
<comment type="caution">
    <text evidence="3">The sequence shown here is derived from an EMBL/GenBank/DDBJ whole genome shotgun (WGS) entry which is preliminary data.</text>
</comment>
<feature type="compositionally biased region" description="Polar residues" evidence="1">
    <location>
        <begin position="899"/>
        <end position="916"/>
    </location>
</feature>
<sequence>MENPRNGGVLEGGSSSRPPDPPFISYADITRDTTKISSSSIPSIPLKSQGFHLGEPAIFFSEEENSTLSISHKLTLVARCAYGRPPLATIKKFMEKSVGVRLAFTVGILDTRHLLFRFSSEDDFLMVWLKEAIYINGYLFRFFKWTPSFIAGIEPSLVPIWVNFPNLPLHLFNESALTSIGNIIGKVLKMDGPTKTWTRPSAARVCIEVDLLKKNPDRFWLGIGNKGRWQDIVYEKSTLFCTRCKKIGHEFETCKSGKNIRNKQKVVLQREVEELDARSKNKVWVEKQNHGESSNVIITGNTGKETEQSKGKDDQVSDFNEIINNAPLNRKGQEDLVVSNTGSMETDEIRESDSRNKEVDDHIRETAIFESSDSDIMQDLISGSNASPKQITDQDCGLPLSATAGQASSYPNSSINPYLMTATGKTDLSNGVGSQHFASLRDLKISNCPQLVILSNEDTELPANLEHLQIIDCKNLKMLPQRLHNLMFLKKLKICGCSALGSFPEMGLPTMLTHLEITNCKNLKSLPEGMTHNNMFLEYLIIQYCDSLTSFPRGGLPTSLEYLYINGCSSLVSLPEQMQNNTSLENLTIKNCHSLMSFPRGSWLSTTTLKSLEISKCPLLMSFPEGGLPTTLKVIKITEWCSTIESLHDLTSLQYLQIEECPSLVSFSEEGLPNTMETLKIYTCKNLKALPNQMHNLTSLVDLELVRCSSLVSFPEEGLPSNIKTLRIESCKNLKALPHRMHNLTSLQDLTIDNCPSVSFPEGGLPANLIKLDTGICDYLVQQLSEWGMQRLTSLARFSIGASDIKSLPKGLHSLTHLEEFSIHNCHKLASFPKEGLPTTLRELYIYNCPMLKQRFSATIFLTKLRLLAAFINSGSTTKDGDAFKYLELEELLDDSRVETSSGQTNETVSDETVSGTVSEAEFSTPTIEVSGIVSESGEPKSYDDALQVSVRVRDKADHSVKSIDDLLTHFKEEVAVFH</sequence>
<name>A0A835D0F9_TETSI</name>
<dbReference type="InterPro" id="IPR025558">
    <property type="entry name" value="DUF4283"/>
</dbReference>
<organism evidence="3 4">
    <name type="scientific">Tetracentron sinense</name>
    <name type="common">Spur-leaf</name>
    <dbReference type="NCBI Taxonomy" id="13715"/>
    <lineage>
        <taxon>Eukaryota</taxon>
        <taxon>Viridiplantae</taxon>
        <taxon>Streptophyta</taxon>
        <taxon>Embryophyta</taxon>
        <taxon>Tracheophyta</taxon>
        <taxon>Spermatophyta</taxon>
        <taxon>Magnoliopsida</taxon>
        <taxon>Trochodendrales</taxon>
        <taxon>Trochodendraceae</taxon>
        <taxon>Tetracentron</taxon>
    </lineage>
</organism>
<evidence type="ECO:0000313" key="3">
    <source>
        <dbReference type="EMBL" id="KAF8369557.1"/>
    </source>
</evidence>
<feature type="domain" description="DUF4283" evidence="2">
    <location>
        <begin position="72"/>
        <end position="149"/>
    </location>
</feature>
<dbReference type="Gene3D" id="3.80.10.10">
    <property type="entry name" value="Ribonuclease Inhibitor"/>
    <property type="match status" value="4"/>
</dbReference>
<feature type="region of interest" description="Disordered" evidence="1">
    <location>
        <begin position="1"/>
        <end position="24"/>
    </location>
</feature>
<proteinExistence type="predicted"/>
<evidence type="ECO:0000313" key="4">
    <source>
        <dbReference type="Proteomes" id="UP000655225"/>
    </source>
</evidence>
<dbReference type="Pfam" id="PF14111">
    <property type="entry name" value="DUF4283"/>
    <property type="match status" value="1"/>
</dbReference>
<reference evidence="3 4" key="1">
    <citation type="submission" date="2020-04" db="EMBL/GenBank/DDBJ databases">
        <title>Plant Genome Project.</title>
        <authorList>
            <person name="Zhang R.-G."/>
        </authorList>
    </citation>
    <scope>NUCLEOTIDE SEQUENCE [LARGE SCALE GENOMIC DNA]</scope>
    <source>
        <strain evidence="3">YNK0</strain>
        <tissue evidence="3">Leaf</tissue>
    </source>
</reference>
<dbReference type="AlphaFoldDB" id="A0A835D0F9"/>
<feature type="region of interest" description="Disordered" evidence="1">
    <location>
        <begin position="897"/>
        <end position="916"/>
    </location>
</feature>
<dbReference type="SUPFAM" id="SSF52058">
    <property type="entry name" value="L domain-like"/>
    <property type="match status" value="2"/>
</dbReference>
<dbReference type="InterPro" id="IPR032675">
    <property type="entry name" value="LRR_dom_sf"/>
</dbReference>
<dbReference type="PANTHER" id="PTHR36766:SF70">
    <property type="entry name" value="DISEASE RESISTANCE PROTEIN RGA4"/>
    <property type="match status" value="1"/>
</dbReference>
<evidence type="ECO:0000259" key="2">
    <source>
        <dbReference type="Pfam" id="PF14111"/>
    </source>
</evidence>
<evidence type="ECO:0000256" key="1">
    <source>
        <dbReference type="SAM" id="MobiDB-lite"/>
    </source>
</evidence>
<gene>
    <name evidence="3" type="ORF">HHK36_032420</name>
</gene>
<keyword evidence="4" id="KW-1185">Reference proteome</keyword>